<dbReference type="Proteomes" id="UP000430634">
    <property type="component" value="Unassembled WGS sequence"/>
</dbReference>
<organism evidence="2 3">
    <name type="scientific">Pseudoduganella buxea</name>
    <dbReference type="NCBI Taxonomy" id="1949069"/>
    <lineage>
        <taxon>Bacteria</taxon>
        <taxon>Pseudomonadati</taxon>
        <taxon>Pseudomonadota</taxon>
        <taxon>Betaproteobacteria</taxon>
        <taxon>Burkholderiales</taxon>
        <taxon>Oxalobacteraceae</taxon>
        <taxon>Telluria group</taxon>
        <taxon>Pseudoduganella</taxon>
    </lineage>
</organism>
<dbReference type="Pfam" id="PF09937">
    <property type="entry name" value="DUF2169"/>
    <property type="match status" value="2"/>
</dbReference>
<dbReference type="InterPro" id="IPR018683">
    <property type="entry name" value="DUF2169"/>
</dbReference>
<feature type="domain" description="DUF2169" evidence="1">
    <location>
        <begin position="66"/>
        <end position="144"/>
    </location>
</feature>
<feature type="domain" description="DUF2169" evidence="1">
    <location>
        <begin position="192"/>
        <end position="479"/>
    </location>
</feature>
<name>A0A6I3SW66_9BURK</name>
<sequence length="532" mass="59677">MPTDYEIRRHRYHQRQPVQFRSERSRANFRQRRGYQLGRPPVDFRNHTPFPALAFEGIDQFDRAFHVFVLRQTLTWGADGLLVYAEEQEPLCEVDEYFGALNESSVRQESDLCHYKPKCDVIVNAMAHAPAGTSPQRFDVRLVLSRPDTAATLPPRPQGLNQFVEPDTAALVKWQEAVAHAQQHPVQGRRLIDKTLTVTGERELLRTAWPIRVLASVAQACTLGLFKPRVWRLTAPQPFSSVPLRYEYAFGGECRIRHNEPGAKRLHDKERIPVSARAANDAVVAPDPQAPAALEAFESNAVGRGYAAPWFLRAARVERIPAPRIEPAGQPFTAAKFCMMQKTENHGPEAVSAILAGFGVRTKGHPQRRALCGTIDQRFVEGNAWLPEDFDFGVWNAAPPDQQTDFLQGDEYVELTNLCAPGSAGSGSRGGDTVVRLQLPGHSCTLLVRMKNGTMFFHTMKIDTVIIEPDGRKVSVVWRAVLEKTPEIRAVDVNLHKQFEADFTRHLDKELDNMAVEDLLASLTVPLEDHHG</sequence>
<evidence type="ECO:0000313" key="2">
    <source>
        <dbReference type="EMBL" id="MTV53269.1"/>
    </source>
</evidence>
<evidence type="ECO:0000313" key="3">
    <source>
        <dbReference type="Proteomes" id="UP000430634"/>
    </source>
</evidence>
<comment type="caution">
    <text evidence="2">The sequence shown here is derived from an EMBL/GenBank/DDBJ whole genome shotgun (WGS) entry which is preliminary data.</text>
</comment>
<dbReference type="AlphaFoldDB" id="A0A6I3SW66"/>
<reference evidence="2 3" key="1">
    <citation type="submission" date="2019-11" db="EMBL/GenBank/DDBJ databases">
        <title>Type strains purchased from KCTC, JCM and DSMZ.</title>
        <authorList>
            <person name="Lu H."/>
        </authorList>
    </citation>
    <scope>NUCLEOTIDE SEQUENCE [LARGE SCALE GENOMIC DNA]</scope>
    <source>
        <strain evidence="2 3">KCTC 52429</strain>
    </source>
</reference>
<evidence type="ECO:0000259" key="1">
    <source>
        <dbReference type="Pfam" id="PF09937"/>
    </source>
</evidence>
<protein>
    <submittedName>
        <fullName evidence="2">DUF2169 domain-containing protein</fullName>
    </submittedName>
</protein>
<proteinExistence type="predicted"/>
<accession>A0A6I3SW66</accession>
<gene>
    <name evidence="2" type="ORF">GM672_11045</name>
</gene>
<dbReference type="EMBL" id="WNKZ01000025">
    <property type="protein sequence ID" value="MTV53269.1"/>
    <property type="molecule type" value="Genomic_DNA"/>
</dbReference>